<reference evidence="2" key="1">
    <citation type="journal article" date="2022" name="Mol. Ecol. Resour.">
        <title>The genomes of chicory, endive, great burdock and yacon provide insights into Asteraceae palaeo-polyploidization history and plant inulin production.</title>
        <authorList>
            <person name="Fan W."/>
            <person name="Wang S."/>
            <person name="Wang H."/>
            <person name="Wang A."/>
            <person name="Jiang F."/>
            <person name="Liu H."/>
            <person name="Zhao H."/>
            <person name="Xu D."/>
            <person name="Zhang Y."/>
        </authorList>
    </citation>
    <scope>NUCLEOTIDE SEQUENCE [LARGE SCALE GENOMIC DNA]</scope>
    <source>
        <strain evidence="2">cv. Punajuju</strain>
    </source>
</reference>
<protein>
    <submittedName>
        <fullName evidence="1">Uncharacterized protein</fullName>
    </submittedName>
</protein>
<proteinExistence type="predicted"/>
<sequence length="549" mass="61488">MSLVHERPCRQFSLDELQKATDNFSESKIVGKGGFGSVYKGVVADGSQTTLVAVKRLAPESLQGIGEFETEIQMLSKCRHSNLVNLVGYCNENKEMILVYEYMSQGTLADHLYMKRGSLLTWDQRLKICIGAARGLDYLHTGTGLSDRIIHLDVKSANILLDDNWAAKIADLGLSKKGPANLLHSEVKTANLVGTPGYVDPQFLKTHRYSRKADIYSFGVVLLEVLTGTSAWRDKIIPSPELIDRAVWIQQYITSHTLNRIVDSRVVSQIQPRCLERFAYTASKSLQNDPKKRPSMTEVVALLESALALQSSSMVEDDIFQFESEEETSSMQEYLDKARNIFGEPIGNKTMLQMGLKPTRENKARVAYNKMNEGNKYDNALRFVKDLKAQWGNGITTLCLLYNATGETLTYATSRNWFGDIGPSPYPTIILNGQWGAYLHTKTPRVPSGSQAAVVYRGKYSDNASCDRMITWCIPWQRFTQDNAAYCEINEVGHFDGAVWDTIYNKTPLAGRESSYTWKDCYTRVTVESDTSPIYKAILTRVDAAASSV</sequence>
<dbReference type="EMBL" id="CM042010">
    <property type="protein sequence ID" value="KAI3778234.1"/>
    <property type="molecule type" value="Genomic_DNA"/>
</dbReference>
<evidence type="ECO:0000313" key="1">
    <source>
        <dbReference type="EMBL" id="KAI3778234.1"/>
    </source>
</evidence>
<name>A0ACB9G497_CICIN</name>
<gene>
    <name evidence="1" type="ORF">L2E82_07373</name>
</gene>
<dbReference type="Proteomes" id="UP001055811">
    <property type="component" value="Linkage Group LG02"/>
</dbReference>
<comment type="caution">
    <text evidence="1">The sequence shown here is derived from an EMBL/GenBank/DDBJ whole genome shotgun (WGS) entry which is preliminary data.</text>
</comment>
<evidence type="ECO:0000313" key="2">
    <source>
        <dbReference type="Proteomes" id="UP001055811"/>
    </source>
</evidence>
<organism evidence="1 2">
    <name type="scientific">Cichorium intybus</name>
    <name type="common">Chicory</name>
    <dbReference type="NCBI Taxonomy" id="13427"/>
    <lineage>
        <taxon>Eukaryota</taxon>
        <taxon>Viridiplantae</taxon>
        <taxon>Streptophyta</taxon>
        <taxon>Embryophyta</taxon>
        <taxon>Tracheophyta</taxon>
        <taxon>Spermatophyta</taxon>
        <taxon>Magnoliopsida</taxon>
        <taxon>eudicotyledons</taxon>
        <taxon>Gunneridae</taxon>
        <taxon>Pentapetalae</taxon>
        <taxon>asterids</taxon>
        <taxon>campanulids</taxon>
        <taxon>Asterales</taxon>
        <taxon>Asteraceae</taxon>
        <taxon>Cichorioideae</taxon>
        <taxon>Cichorieae</taxon>
        <taxon>Cichoriinae</taxon>
        <taxon>Cichorium</taxon>
    </lineage>
</organism>
<keyword evidence="2" id="KW-1185">Reference proteome</keyword>
<reference evidence="1 2" key="2">
    <citation type="journal article" date="2022" name="Mol. Ecol. Resour.">
        <title>The genomes of chicory, endive, great burdock and yacon provide insights into Asteraceae paleo-polyploidization history and plant inulin production.</title>
        <authorList>
            <person name="Fan W."/>
            <person name="Wang S."/>
            <person name="Wang H."/>
            <person name="Wang A."/>
            <person name="Jiang F."/>
            <person name="Liu H."/>
            <person name="Zhao H."/>
            <person name="Xu D."/>
            <person name="Zhang Y."/>
        </authorList>
    </citation>
    <scope>NUCLEOTIDE SEQUENCE [LARGE SCALE GENOMIC DNA]</scope>
    <source>
        <strain evidence="2">cv. Punajuju</strain>
        <tissue evidence="1">Leaves</tissue>
    </source>
</reference>
<accession>A0ACB9G497</accession>